<dbReference type="Proteomes" id="UP001158576">
    <property type="component" value="Chromosome 2"/>
</dbReference>
<organism evidence="1 2">
    <name type="scientific">Oikopleura dioica</name>
    <name type="common">Tunicate</name>
    <dbReference type="NCBI Taxonomy" id="34765"/>
    <lineage>
        <taxon>Eukaryota</taxon>
        <taxon>Metazoa</taxon>
        <taxon>Chordata</taxon>
        <taxon>Tunicata</taxon>
        <taxon>Appendicularia</taxon>
        <taxon>Copelata</taxon>
        <taxon>Oikopleuridae</taxon>
        <taxon>Oikopleura</taxon>
    </lineage>
</organism>
<keyword evidence="2" id="KW-1185">Reference proteome</keyword>
<gene>
    <name evidence="1" type="ORF">OKIOD_LOCUS16826</name>
</gene>
<evidence type="ECO:0000313" key="2">
    <source>
        <dbReference type="Proteomes" id="UP001158576"/>
    </source>
</evidence>
<protein>
    <submittedName>
        <fullName evidence="1">Oidioi.mRNA.OKI2018_I69.chr2.g8061.t1.cds</fullName>
    </submittedName>
</protein>
<dbReference type="EMBL" id="OU015567">
    <property type="protein sequence ID" value="CAG5113973.1"/>
    <property type="molecule type" value="Genomic_DNA"/>
</dbReference>
<evidence type="ECO:0000313" key="1">
    <source>
        <dbReference type="EMBL" id="CAG5113973.1"/>
    </source>
</evidence>
<reference evidence="1 2" key="1">
    <citation type="submission" date="2021-04" db="EMBL/GenBank/DDBJ databases">
        <authorList>
            <person name="Bliznina A."/>
        </authorList>
    </citation>
    <scope>NUCLEOTIDE SEQUENCE [LARGE SCALE GENOMIC DNA]</scope>
</reference>
<proteinExistence type="predicted"/>
<name>A0ABN7T8K7_OIKDI</name>
<accession>A0ABN7T8K7</accession>
<sequence length="655" mass="75046">MEYESVDNPWQRGPLIAFKVSKKYTILDDVLPKRTLSQLCRSLGRKLVQSRLRHVTELSDNGKNWYKLNSVPRKNFSRLKIGMEQKGTELNVLRGFDNLWMMVNDSPGDVSTWQCVENPTSLFVDVSTCAGEYVDTLMEVEFGKMPVRLYDSYFVKQRQILRFRFTFENTEGYDNVRISLDDLASIRIRNIGESNLCLAKFLLQVDHLAIDLVEEESEKSGILLIPAGVSFTVPFKQIQQLLNVNPASCCKNATDDSDNSSSYQPGGGHVDSQGFTYFAQYRNLKVGDAGVISSDHAQVDRLKFERLSIRKQRTEWEFFLSQRFTKLVFEVQNISLPYSRCDTEEPVFLNNFLRLSKGIGSSQSHEYICEEVLRKQSNRIVFGQPLQEPITVSQSFCGKDGDHEDPSHHRPNIRLDYLPFWSFSIENFDISLPSPLCKLDECLIDLPDSAERLNSVEISWLSHDTACFEGIELEWKPYKMEPQRIIMNDEKVLLSSAKNQEQNQKFYTGIDWYSSMSPNQNTKSSFYRRRLFTENAIGQCQVPVGWTAGGKLTLGGGRECATIIKSLGRKNRILNLNGRMLKEWCQLRAFSIFVCKDECQSLEICDSGSEMVPEVTKKLDKFSGSLVILQEAKTDILLDLHFTDEREAEIVLRNC</sequence>